<name>A0ABS6RVN0_9BACT</name>
<dbReference type="InterPro" id="IPR001789">
    <property type="entry name" value="Sig_transdc_resp-reg_receiver"/>
</dbReference>
<dbReference type="SMART" id="SM00100">
    <property type="entry name" value="cNMP"/>
    <property type="match status" value="1"/>
</dbReference>
<dbReference type="InterPro" id="IPR018488">
    <property type="entry name" value="cNMP-bd_CS"/>
</dbReference>
<proteinExistence type="predicted"/>
<dbReference type="EMBL" id="JABXWD010000038">
    <property type="protein sequence ID" value="MBV6340646.1"/>
    <property type="molecule type" value="Genomic_DNA"/>
</dbReference>
<dbReference type="PANTHER" id="PTHR11635">
    <property type="entry name" value="CAMP-DEPENDENT PROTEIN KINASE REGULATORY CHAIN"/>
    <property type="match status" value="1"/>
</dbReference>
<dbReference type="Gene3D" id="3.40.50.2300">
    <property type="match status" value="1"/>
</dbReference>
<dbReference type="InterPro" id="IPR000595">
    <property type="entry name" value="cNMP-bd_dom"/>
</dbReference>
<dbReference type="RefSeq" id="WP_218251266.1">
    <property type="nucleotide sequence ID" value="NZ_JABXWD010000038.1"/>
</dbReference>
<dbReference type="PROSITE" id="PS00889">
    <property type="entry name" value="CNMP_BINDING_2"/>
    <property type="match status" value="1"/>
</dbReference>
<evidence type="ECO:0000313" key="4">
    <source>
        <dbReference type="EMBL" id="MBV6340646.1"/>
    </source>
</evidence>
<dbReference type="PANTHER" id="PTHR11635:SF166">
    <property type="entry name" value="CYCLIC NUCLEOTIDE-BINDING DOMAIN-CONTAINING PROTEIN"/>
    <property type="match status" value="1"/>
</dbReference>
<accession>A0ABS6RVN0</accession>
<evidence type="ECO:0000259" key="3">
    <source>
        <dbReference type="PROSITE" id="PS50110"/>
    </source>
</evidence>
<dbReference type="InterPro" id="IPR018490">
    <property type="entry name" value="cNMP-bd_dom_sf"/>
</dbReference>
<evidence type="ECO:0000259" key="2">
    <source>
        <dbReference type="PROSITE" id="PS50042"/>
    </source>
</evidence>
<dbReference type="InterPro" id="IPR050503">
    <property type="entry name" value="cAMP-dep_PK_reg_su-like"/>
</dbReference>
<keyword evidence="5" id="KW-1185">Reference proteome</keyword>
<dbReference type="Pfam" id="PF00027">
    <property type="entry name" value="cNMP_binding"/>
    <property type="match status" value="1"/>
</dbReference>
<dbReference type="CDD" id="cd00038">
    <property type="entry name" value="CAP_ED"/>
    <property type="match status" value="1"/>
</dbReference>
<evidence type="ECO:0000313" key="5">
    <source>
        <dbReference type="Proteomes" id="UP001196980"/>
    </source>
</evidence>
<dbReference type="InterPro" id="IPR011006">
    <property type="entry name" value="CheY-like_superfamily"/>
</dbReference>
<keyword evidence="1" id="KW-0597">Phosphoprotein</keyword>
<feature type="domain" description="Cyclic nucleotide-binding" evidence="2">
    <location>
        <begin position="144"/>
        <end position="241"/>
    </location>
</feature>
<reference evidence="4 5" key="1">
    <citation type="journal article" date="2020" name="J Geophys Res Biogeosci">
        <title>Magnetotaxis as an Adaptation to Enable Bacterial Shuttling of Microbial Sulfur and Sulfur Cycling Across Aquatic Oxic#Anoxic Interfaces.</title>
        <authorList>
            <person name="Li J."/>
            <person name="Liu P."/>
            <person name="Wang J."/>
            <person name="Roberts A.P."/>
            <person name="Pan Y."/>
        </authorList>
    </citation>
    <scope>NUCLEOTIDE SEQUENCE [LARGE SCALE GENOMIC DNA]</scope>
    <source>
        <strain evidence="4 5">MYR-1_YQ</strain>
    </source>
</reference>
<dbReference type="PROSITE" id="PS50042">
    <property type="entry name" value="CNMP_BINDING_3"/>
    <property type="match status" value="1"/>
</dbReference>
<dbReference type="PROSITE" id="PS50110">
    <property type="entry name" value="RESPONSE_REGULATORY"/>
    <property type="match status" value="1"/>
</dbReference>
<gene>
    <name evidence="4" type="ORF">HWQ67_03525</name>
</gene>
<evidence type="ECO:0000256" key="1">
    <source>
        <dbReference type="PROSITE-ProRule" id="PRU00169"/>
    </source>
</evidence>
<dbReference type="SUPFAM" id="SSF52172">
    <property type="entry name" value="CheY-like"/>
    <property type="match status" value="1"/>
</dbReference>
<organism evidence="4 5">
    <name type="scientific">Candidatus Magnetobacterium casense</name>
    <dbReference type="NCBI Taxonomy" id="1455061"/>
    <lineage>
        <taxon>Bacteria</taxon>
        <taxon>Pseudomonadati</taxon>
        <taxon>Nitrospirota</taxon>
        <taxon>Thermodesulfovibrionia</taxon>
        <taxon>Thermodesulfovibrionales</taxon>
        <taxon>Candidatus Magnetobacteriaceae</taxon>
        <taxon>Candidatus Magnetobacterium</taxon>
    </lineage>
</organism>
<dbReference type="Gene3D" id="2.60.120.10">
    <property type="entry name" value="Jelly Rolls"/>
    <property type="match status" value="1"/>
</dbReference>
<feature type="modified residue" description="4-aspartylphosphate" evidence="1">
    <location>
        <position position="57"/>
    </location>
</feature>
<comment type="caution">
    <text evidence="4">The sequence shown here is derived from an EMBL/GenBank/DDBJ whole genome shotgun (WGS) entry which is preliminary data.</text>
</comment>
<protein>
    <submittedName>
        <fullName evidence="4">Cyclic nucleotide-binding domain-containing protein</fullName>
    </submittedName>
</protein>
<dbReference type="InterPro" id="IPR014710">
    <property type="entry name" value="RmlC-like_jellyroll"/>
</dbReference>
<dbReference type="SUPFAM" id="SSF51206">
    <property type="entry name" value="cAMP-binding domain-like"/>
    <property type="match status" value="1"/>
</dbReference>
<sequence>MEKDNLNIMILNSDQRSQDFAKGSLNYLGYAKVLGVSKVNSLLNNLKTEKVDLLLADYNTIMKYDEELLEKLRQSHEESPLRVILMIDSDINVRELKRMYREGVTSVLQYPFQMNDVEKAINDAIRSVPIAITKTVRKIRDLDFFSFLSDDELMSMLKICKCRKYKEGDTIFDEGEKPDRFYVIVDGIIAITKGIERKREEVLARLRRGSCFGEMGILDGSPRSARAKAYDDVVLLEFDRRIMEGYDDILTLKLFKKLTQVFSRRLRGANNKIKELAIFAQSKKTDSQPKG</sequence>
<feature type="domain" description="Response regulatory" evidence="3">
    <location>
        <begin position="7"/>
        <end position="125"/>
    </location>
</feature>
<dbReference type="Proteomes" id="UP001196980">
    <property type="component" value="Unassembled WGS sequence"/>
</dbReference>